<evidence type="ECO:0000256" key="1">
    <source>
        <dbReference type="SAM" id="MobiDB-lite"/>
    </source>
</evidence>
<evidence type="ECO:0000313" key="3">
    <source>
        <dbReference type="EnsemblPlants" id="OBART05G04690.1"/>
    </source>
</evidence>
<feature type="region of interest" description="Disordered" evidence="1">
    <location>
        <begin position="63"/>
        <end position="83"/>
    </location>
</feature>
<keyword evidence="2" id="KW-0812">Transmembrane</keyword>
<reference evidence="3" key="2">
    <citation type="submission" date="2015-03" db="UniProtKB">
        <authorList>
            <consortium name="EnsemblPlants"/>
        </authorList>
    </citation>
    <scope>IDENTIFICATION</scope>
</reference>
<proteinExistence type="predicted"/>
<accession>A0A0D3G3P4</accession>
<feature type="transmembrane region" description="Helical" evidence="2">
    <location>
        <begin position="206"/>
        <end position="226"/>
    </location>
</feature>
<dbReference type="AlphaFoldDB" id="A0A0D3G3P4"/>
<dbReference type="Proteomes" id="UP000026960">
    <property type="component" value="Chromosome 5"/>
</dbReference>
<protein>
    <submittedName>
        <fullName evidence="3">Uncharacterized protein</fullName>
    </submittedName>
</protein>
<sequence length="280" mass="31250">MDEEKLKGPVYFPNHVFPNYRDVKTNLGSGQPQVNPASFKFVTASYFDKTTTDIKNISPWASAHGQTMNQPHEPAGSEPSENVQNIEEDNEYLNNKRGWLMAVATLFVGMAFQAAIQLPAWFPDDWPQAFSSHNMKHIGITFRATVASAPSPISPQQHAATTLTKGQIRGIRSYIMFNTMTFTIALALLITLVAVGKSLASHSMKLMNAILFTLIISTSFTFVLAISSDWTVIRWMLPVLLVLGSYTLFICLAWPKIIEYWKEKRSRREAQSNAAAPPPP</sequence>
<evidence type="ECO:0000256" key="2">
    <source>
        <dbReference type="SAM" id="Phobius"/>
    </source>
</evidence>
<name>A0A0D3G3P4_9ORYZ</name>
<dbReference type="EnsemblPlants" id="OBART05G04690.1">
    <property type="protein sequence ID" value="OBART05G04690.1"/>
    <property type="gene ID" value="OBART05G04690"/>
</dbReference>
<dbReference type="PaxDb" id="65489-OBART05G04690.1"/>
<evidence type="ECO:0000313" key="4">
    <source>
        <dbReference type="Proteomes" id="UP000026960"/>
    </source>
</evidence>
<dbReference type="HOGENOM" id="CLU_086800_0_0_1"/>
<keyword evidence="2" id="KW-0472">Membrane</keyword>
<reference evidence="3" key="1">
    <citation type="journal article" date="2009" name="Rice">
        <title>De Novo Next Generation Sequencing of Plant Genomes.</title>
        <authorList>
            <person name="Rounsley S."/>
            <person name="Marri P.R."/>
            <person name="Yu Y."/>
            <person name="He R."/>
            <person name="Sisneros N."/>
            <person name="Goicoechea J.L."/>
            <person name="Lee S.J."/>
            <person name="Angelova A."/>
            <person name="Kudrna D."/>
            <person name="Luo M."/>
            <person name="Affourtit J."/>
            <person name="Desany B."/>
            <person name="Knight J."/>
            <person name="Niazi F."/>
            <person name="Egholm M."/>
            <person name="Wing R.A."/>
        </authorList>
    </citation>
    <scope>NUCLEOTIDE SEQUENCE [LARGE SCALE GENOMIC DNA]</scope>
    <source>
        <strain evidence="3">cv. IRGC 105608</strain>
    </source>
</reference>
<keyword evidence="2" id="KW-1133">Transmembrane helix</keyword>
<dbReference type="Gramene" id="OBART05G04690.1">
    <property type="protein sequence ID" value="OBART05G04690.1"/>
    <property type="gene ID" value="OBART05G04690"/>
</dbReference>
<feature type="transmembrane region" description="Helical" evidence="2">
    <location>
        <begin position="99"/>
        <end position="122"/>
    </location>
</feature>
<dbReference type="eggNOG" id="ENOG502R3TD">
    <property type="taxonomic scope" value="Eukaryota"/>
</dbReference>
<keyword evidence="4" id="KW-1185">Reference proteome</keyword>
<feature type="transmembrane region" description="Helical" evidence="2">
    <location>
        <begin position="174"/>
        <end position="194"/>
    </location>
</feature>
<feature type="transmembrane region" description="Helical" evidence="2">
    <location>
        <begin position="232"/>
        <end position="258"/>
    </location>
</feature>
<organism evidence="3">
    <name type="scientific">Oryza barthii</name>
    <dbReference type="NCBI Taxonomy" id="65489"/>
    <lineage>
        <taxon>Eukaryota</taxon>
        <taxon>Viridiplantae</taxon>
        <taxon>Streptophyta</taxon>
        <taxon>Embryophyta</taxon>
        <taxon>Tracheophyta</taxon>
        <taxon>Spermatophyta</taxon>
        <taxon>Magnoliopsida</taxon>
        <taxon>Liliopsida</taxon>
        <taxon>Poales</taxon>
        <taxon>Poaceae</taxon>
        <taxon>BOP clade</taxon>
        <taxon>Oryzoideae</taxon>
        <taxon>Oryzeae</taxon>
        <taxon>Oryzinae</taxon>
        <taxon>Oryza</taxon>
    </lineage>
</organism>